<dbReference type="PROSITE" id="PS51085">
    <property type="entry name" value="2FE2S_FER_2"/>
    <property type="match status" value="1"/>
</dbReference>
<dbReference type="SUPFAM" id="SSF54292">
    <property type="entry name" value="2Fe-2S ferredoxin-like"/>
    <property type="match status" value="1"/>
</dbReference>
<evidence type="ECO:0000256" key="4">
    <source>
        <dbReference type="ARBA" id="ARBA00022723"/>
    </source>
</evidence>
<evidence type="ECO:0000313" key="11">
    <source>
        <dbReference type="Proteomes" id="UP000019494"/>
    </source>
</evidence>
<evidence type="ECO:0000256" key="1">
    <source>
        <dbReference type="ARBA" id="ARBA00001974"/>
    </source>
</evidence>
<keyword evidence="5" id="KW-0560">Oxidoreductase</keyword>
<dbReference type="InterPro" id="IPR017938">
    <property type="entry name" value="Riboflavin_synthase-like_b-brl"/>
</dbReference>
<accession>W9GNM4</accession>
<dbReference type="EMBL" id="AWQS01000037">
    <property type="protein sequence ID" value="EWT06672.1"/>
    <property type="molecule type" value="Genomic_DNA"/>
</dbReference>
<dbReference type="Pfam" id="PF00175">
    <property type="entry name" value="NAD_binding_1"/>
    <property type="match status" value="1"/>
</dbReference>
<dbReference type="InterPro" id="IPR001433">
    <property type="entry name" value="OxRdtase_FAD/NAD-bd"/>
</dbReference>
<dbReference type="InterPro" id="IPR006058">
    <property type="entry name" value="2Fe2S_fd_BS"/>
</dbReference>
<dbReference type="PRINTS" id="PR00409">
    <property type="entry name" value="PHDIOXRDTASE"/>
</dbReference>
<dbReference type="Gene3D" id="2.40.30.10">
    <property type="entry name" value="Translation factors"/>
    <property type="match status" value="1"/>
</dbReference>
<dbReference type="SUPFAM" id="SSF52343">
    <property type="entry name" value="Ferredoxin reductase-like, C-terminal NADP-linked domain"/>
    <property type="match status" value="1"/>
</dbReference>
<dbReference type="PATRIC" id="fig|584657.3.peg.1371"/>
<evidence type="ECO:0000259" key="9">
    <source>
        <dbReference type="PROSITE" id="PS51384"/>
    </source>
</evidence>
<evidence type="ECO:0000256" key="7">
    <source>
        <dbReference type="ARBA" id="ARBA00023014"/>
    </source>
</evidence>
<keyword evidence="4" id="KW-0479">Metal-binding</keyword>
<evidence type="ECO:0000256" key="3">
    <source>
        <dbReference type="ARBA" id="ARBA00022714"/>
    </source>
</evidence>
<comment type="cofactor">
    <cofactor evidence="1">
        <name>FAD</name>
        <dbReference type="ChEBI" id="CHEBI:57692"/>
    </cofactor>
</comment>
<evidence type="ECO:0000256" key="2">
    <source>
        <dbReference type="ARBA" id="ARBA00022630"/>
    </source>
</evidence>
<dbReference type="InterPro" id="IPR050415">
    <property type="entry name" value="MRET"/>
</dbReference>
<feature type="domain" description="2Fe-2S ferredoxin-type" evidence="8">
    <location>
        <begin position="236"/>
        <end position="324"/>
    </location>
</feature>
<evidence type="ECO:0000313" key="10">
    <source>
        <dbReference type="EMBL" id="EWT06672.1"/>
    </source>
</evidence>
<dbReference type="InterPro" id="IPR036010">
    <property type="entry name" value="2Fe-2S_ferredoxin-like_sf"/>
</dbReference>
<name>W9GNM4_9MICO</name>
<dbReference type="GO" id="GO:0016491">
    <property type="term" value="F:oxidoreductase activity"/>
    <property type="evidence" value="ECO:0007669"/>
    <property type="project" value="UniProtKB-KW"/>
</dbReference>
<keyword evidence="3" id="KW-0001">2Fe-2S</keyword>
<dbReference type="SUPFAM" id="SSF63380">
    <property type="entry name" value="Riboflavin synthase domain-like"/>
    <property type="match status" value="1"/>
</dbReference>
<dbReference type="CDD" id="cd06185">
    <property type="entry name" value="PDR_like"/>
    <property type="match status" value="1"/>
</dbReference>
<dbReference type="Proteomes" id="UP000019494">
    <property type="component" value="Unassembled WGS sequence"/>
</dbReference>
<protein>
    <submittedName>
        <fullName evidence="10">Ferredoxin</fullName>
    </submittedName>
</protein>
<proteinExistence type="predicted"/>
<dbReference type="PROSITE" id="PS51384">
    <property type="entry name" value="FAD_FR"/>
    <property type="match status" value="1"/>
</dbReference>
<dbReference type="InterPro" id="IPR012675">
    <property type="entry name" value="Beta-grasp_dom_sf"/>
</dbReference>
<dbReference type="Pfam" id="PF00111">
    <property type="entry name" value="Fer2"/>
    <property type="match status" value="1"/>
</dbReference>
<keyword evidence="6" id="KW-0408">Iron</keyword>
<dbReference type="PROSITE" id="PS00197">
    <property type="entry name" value="2FE2S_FER_1"/>
    <property type="match status" value="1"/>
</dbReference>
<feature type="domain" description="FAD-binding FR-type" evidence="9">
    <location>
        <begin position="5"/>
        <end position="107"/>
    </location>
</feature>
<gene>
    <name evidence="10" type="ORF">N864_19085</name>
</gene>
<dbReference type="OrthoDB" id="502624at2"/>
<keyword evidence="11" id="KW-1185">Reference proteome</keyword>
<evidence type="ECO:0000256" key="6">
    <source>
        <dbReference type="ARBA" id="ARBA00023004"/>
    </source>
</evidence>
<dbReference type="InterPro" id="IPR001041">
    <property type="entry name" value="2Fe-2S_ferredoxin-type"/>
</dbReference>
<evidence type="ECO:0000259" key="8">
    <source>
        <dbReference type="PROSITE" id="PS51085"/>
    </source>
</evidence>
<dbReference type="AlphaFoldDB" id="W9GNM4"/>
<organism evidence="10 11">
    <name type="scientific">Intrasporangium chromatireducens Q5-1</name>
    <dbReference type="NCBI Taxonomy" id="584657"/>
    <lineage>
        <taxon>Bacteria</taxon>
        <taxon>Bacillati</taxon>
        <taxon>Actinomycetota</taxon>
        <taxon>Actinomycetes</taxon>
        <taxon>Micrococcales</taxon>
        <taxon>Intrasporangiaceae</taxon>
        <taxon>Intrasporangium</taxon>
    </lineage>
</organism>
<dbReference type="CDD" id="cd00207">
    <property type="entry name" value="fer2"/>
    <property type="match status" value="1"/>
</dbReference>
<keyword evidence="2" id="KW-0285">Flavoprotein</keyword>
<dbReference type="Gene3D" id="3.40.50.80">
    <property type="entry name" value="Nucleotide-binding domain of ferredoxin-NADP reductase (FNR) module"/>
    <property type="match status" value="1"/>
</dbReference>
<keyword evidence="7" id="KW-0411">Iron-sulfur</keyword>
<dbReference type="PANTHER" id="PTHR47354:SF1">
    <property type="entry name" value="CARNITINE MONOOXYGENASE REDUCTASE SUBUNIT"/>
    <property type="match status" value="1"/>
</dbReference>
<comment type="caution">
    <text evidence="10">The sequence shown here is derived from an EMBL/GenBank/DDBJ whole genome shotgun (WGS) entry which is preliminary data.</text>
</comment>
<dbReference type="InterPro" id="IPR017927">
    <property type="entry name" value="FAD-bd_FR_type"/>
</dbReference>
<reference evidence="11" key="1">
    <citation type="submission" date="2013-08" db="EMBL/GenBank/DDBJ databases">
        <title>Intrasporangium oryzae NRRL B-24470.</title>
        <authorList>
            <person name="Liu H."/>
            <person name="Wang G."/>
        </authorList>
    </citation>
    <scope>NUCLEOTIDE SEQUENCE [LARGE SCALE GENOMIC DNA]</scope>
    <source>
        <strain evidence="11">Q5-1</strain>
    </source>
</reference>
<dbReference type="GO" id="GO:0051537">
    <property type="term" value="F:2 iron, 2 sulfur cluster binding"/>
    <property type="evidence" value="ECO:0007669"/>
    <property type="project" value="UniProtKB-KW"/>
</dbReference>
<dbReference type="Gene3D" id="3.10.20.30">
    <property type="match status" value="1"/>
</dbReference>
<dbReference type="RefSeq" id="WP_051518288.1">
    <property type="nucleotide sequence ID" value="NZ_AWQS01000037.1"/>
</dbReference>
<dbReference type="InterPro" id="IPR039261">
    <property type="entry name" value="FNR_nucleotide-bd"/>
</dbReference>
<dbReference type="GO" id="GO:0046872">
    <property type="term" value="F:metal ion binding"/>
    <property type="evidence" value="ECO:0007669"/>
    <property type="project" value="UniProtKB-KW"/>
</dbReference>
<dbReference type="PANTHER" id="PTHR47354">
    <property type="entry name" value="NADH OXIDOREDUCTASE HCR"/>
    <property type="match status" value="1"/>
</dbReference>
<sequence length="334" mass="35735">MNTMALVRPVVIADSRTPADGIRWLRLVAADGGDLPGWAPGAHLDLILPSGLVRQYSLCGSPTDRRSYEIAVLREPAGRGGSAEVHDDLHVGDEVRIAGPRNRFPLEDAASYVFVAGGIGITPLLSMIREAILRGRDWRLVYGGRTRASMAFRDELEAAHPDRVTILPQDEVGLIDLEAHVAPQPGALVYCCGPEPLLAAVEDHCGRRWAPGSLHVERFIAEAAGPPPSADAQTPFEVQLGLDGPVLTVPADKSILHTLLDADVDVLYSCEEGTCGSCETQVLAGEPDHRDTLLDQSSRDNGCMLICVSRCAGARLVLDVDPPDDLTHRAADSA</sequence>
<evidence type="ECO:0000256" key="5">
    <source>
        <dbReference type="ARBA" id="ARBA00023002"/>
    </source>
</evidence>